<dbReference type="AlphaFoldDB" id="A0A3M6EE23"/>
<name>A0A3M6EE23_9PSED</name>
<evidence type="ECO:0000256" key="1">
    <source>
        <dbReference type="SAM" id="Phobius"/>
    </source>
</evidence>
<reference evidence="2 3" key="1">
    <citation type="submission" date="2018-08" db="EMBL/GenBank/DDBJ databases">
        <title>Recombination of ecologically and evolutionarily significant loci maintains genetic cohesion in the Pseudomonas syringae species complex.</title>
        <authorList>
            <person name="Dillon M."/>
            <person name="Thakur S."/>
            <person name="Almeida R.N.D."/>
            <person name="Weir B.S."/>
            <person name="Guttman D.S."/>
        </authorList>
    </citation>
    <scope>NUCLEOTIDE SEQUENCE [LARGE SCALE GENOMIC DNA]</scope>
    <source>
        <strain evidence="2 3">ICMP 7496</strain>
    </source>
</reference>
<evidence type="ECO:0000313" key="3">
    <source>
        <dbReference type="Proteomes" id="UP000269872"/>
    </source>
</evidence>
<dbReference type="Proteomes" id="UP000269872">
    <property type="component" value="Unassembled WGS sequence"/>
</dbReference>
<evidence type="ECO:0000313" key="2">
    <source>
        <dbReference type="EMBL" id="RMV66598.1"/>
    </source>
</evidence>
<dbReference type="Gene3D" id="1.10.238.160">
    <property type="match status" value="1"/>
</dbReference>
<organism evidence="2 3">
    <name type="scientific">Pseudomonas caricapapayae</name>
    <dbReference type="NCBI Taxonomy" id="46678"/>
    <lineage>
        <taxon>Bacteria</taxon>
        <taxon>Pseudomonadati</taxon>
        <taxon>Pseudomonadota</taxon>
        <taxon>Gammaproteobacteria</taxon>
        <taxon>Pseudomonadales</taxon>
        <taxon>Pseudomonadaceae</taxon>
        <taxon>Pseudomonas</taxon>
    </lineage>
</organism>
<dbReference type="EMBL" id="RBUY01000253">
    <property type="protein sequence ID" value="RMV66598.1"/>
    <property type="molecule type" value="Genomic_DNA"/>
</dbReference>
<accession>A0A3M6EE23</accession>
<feature type="transmembrane region" description="Helical" evidence="1">
    <location>
        <begin position="17"/>
        <end position="38"/>
    </location>
</feature>
<keyword evidence="1" id="KW-0812">Transmembrane</keyword>
<comment type="caution">
    <text evidence="2">The sequence shown here is derived from an EMBL/GenBank/DDBJ whole genome shotgun (WGS) entry which is preliminary data.</text>
</comment>
<keyword evidence="1" id="KW-1133">Transmembrane helix</keyword>
<dbReference type="InterPro" id="IPR010260">
    <property type="entry name" value="AlpA"/>
</dbReference>
<protein>
    <submittedName>
        <fullName evidence="2">Prophage CP4-57 regulatory, AlpA-like protein</fullName>
    </submittedName>
</protein>
<dbReference type="Pfam" id="PF05930">
    <property type="entry name" value="Phage_AlpA"/>
    <property type="match status" value="1"/>
</dbReference>
<proteinExistence type="predicted"/>
<gene>
    <name evidence="2" type="ORF">ALP05_101834</name>
</gene>
<keyword evidence="1" id="KW-0472">Membrane</keyword>
<sequence>MLWGLDHSNKKGNRHSLLPPLCVAYGLLTLFTQVWIAMTTASKTTAPLDPATTLIRMSEVVLIVGLARPTIYKLMRQPESGFPLPVKLSNSNARSAPVAWVLGEVQAWTRARIAARDQVAA</sequence>